<dbReference type="PANTHER" id="PTHR45947">
    <property type="entry name" value="SULFOQUINOVOSYL TRANSFERASE SQD2"/>
    <property type="match status" value="1"/>
</dbReference>
<evidence type="ECO:0000259" key="1">
    <source>
        <dbReference type="Pfam" id="PF13439"/>
    </source>
</evidence>
<dbReference type="PANTHER" id="PTHR45947:SF3">
    <property type="entry name" value="SULFOQUINOVOSYL TRANSFERASE SQD2"/>
    <property type="match status" value="1"/>
</dbReference>
<sequence length="385" mass="42891">MRLTLVTETFPPEVNGVAMTLGRWLAAFEARGHEVQVIRPRQPGEVAAPDRVSGWSLPFYQEVRIGYARAGQIQKILLDSATDLVHVATEGPLGWAALRAARNLGLPVASSFHTNFDYYAGHYHLGLFEKLARAYLRQFHNRCAVTLVPSEGTRQRLREQGFERVEIWSRGVDADLFSPDKRNEILRQSLGLAEDDLLLLYVGRLAQEKNLPVLVEAFARFRLQFEATGRKVRLALVGGGPLEGSLRQQQPAGIYLAGVQRGEDLARWYASADLFAFPSCSETFGNVVLEAQASGLPVVAYNCPGVNERVRPGEDGLLVPAESDFAQPLAFLAQSGEMRQRMGRMARQRAAEQGWDRIFDALERRYIQLFNTQPAQLAPARGMTK</sequence>
<dbReference type="RefSeq" id="WP_341369661.1">
    <property type="nucleotide sequence ID" value="NZ_JBBPCO010000002.1"/>
</dbReference>
<reference evidence="2 3" key="1">
    <citation type="submission" date="2024-04" db="EMBL/GenBank/DDBJ databases">
        <authorList>
            <person name="Abashina T."/>
            <person name="Shaikin A."/>
        </authorList>
    </citation>
    <scope>NUCLEOTIDE SEQUENCE [LARGE SCALE GENOMIC DNA]</scope>
    <source>
        <strain evidence="2 3">AAFK</strain>
    </source>
</reference>
<dbReference type="EMBL" id="JBBPCO010000002">
    <property type="protein sequence ID" value="MEK8088595.1"/>
    <property type="molecule type" value="Genomic_DNA"/>
</dbReference>
<dbReference type="Proteomes" id="UP001446205">
    <property type="component" value="Unassembled WGS sequence"/>
</dbReference>
<feature type="domain" description="Glycosyltransferase subfamily 4-like N-terminal" evidence="1">
    <location>
        <begin position="14"/>
        <end position="175"/>
    </location>
</feature>
<keyword evidence="2" id="KW-0328">Glycosyltransferase</keyword>
<dbReference type="GO" id="GO:0016757">
    <property type="term" value="F:glycosyltransferase activity"/>
    <property type="evidence" value="ECO:0007669"/>
    <property type="project" value="UniProtKB-KW"/>
</dbReference>
<organism evidence="2 3">
    <name type="scientific">Thermithiobacillus plumbiphilus</name>
    <dbReference type="NCBI Taxonomy" id="1729899"/>
    <lineage>
        <taxon>Bacteria</taxon>
        <taxon>Pseudomonadati</taxon>
        <taxon>Pseudomonadota</taxon>
        <taxon>Acidithiobacillia</taxon>
        <taxon>Acidithiobacillales</taxon>
        <taxon>Thermithiobacillaceae</taxon>
        <taxon>Thermithiobacillus</taxon>
    </lineage>
</organism>
<dbReference type="Gene3D" id="3.40.50.2000">
    <property type="entry name" value="Glycogen Phosphorylase B"/>
    <property type="match status" value="2"/>
</dbReference>
<name>A0ABU9D4X0_9PROT</name>
<dbReference type="Pfam" id="PF13692">
    <property type="entry name" value="Glyco_trans_1_4"/>
    <property type="match status" value="1"/>
</dbReference>
<dbReference type="EC" id="2.4.-.-" evidence="2"/>
<proteinExistence type="predicted"/>
<dbReference type="SUPFAM" id="SSF53756">
    <property type="entry name" value="UDP-Glycosyltransferase/glycogen phosphorylase"/>
    <property type="match status" value="1"/>
</dbReference>
<dbReference type="InterPro" id="IPR050194">
    <property type="entry name" value="Glycosyltransferase_grp1"/>
</dbReference>
<dbReference type="CDD" id="cd03814">
    <property type="entry name" value="GT4-like"/>
    <property type="match status" value="1"/>
</dbReference>
<accession>A0ABU9D4X0</accession>
<gene>
    <name evidence="2" type="ORF">WOB96_02345</name>
</gene>
<keyword evidence="2" id="KW-0808">Transferase</keyword>
<evidence type="ECO:0000313" key="2">
    <source>
        <dbReference type="EMBL" id="MEK8088595.1"/>
    </source>
</evidence>
<dbReference type="Pfam" id="PF13439">
    <property type="entry name" value="Glyco_transf_4"/>
    <property type="match status" value="1"/>
</dbReference>
<protein>
    <submittedName>
        <fullName evidence="2">Glycosyltransferase family 1 protein</fullName>
        <ecNumber evidence="2">2.4.-.-</ecNumber>
    </submittedName>
</protein>
<keyword evidence="3" id="KW-1185">Reference proteome</keyword>
<evidence type="ECO:0000313" key="3">
    <source>
        <dbReference type="Proteomes" id="UP001446205"/>
    </source>
</evidence>
<dbReference type="InterPro" id="IPR028098">
    <property type="entry name" value="Glyco_trans_4-like_N"/>
</dbReference>
<comment type="caution">
    <text evidence="2">The sequence shown here is derived from an EMBL/GenBank/DDBJ whole genome shotgun (WGS) entry which is preliminary data.</text>
</comment>